<feature type="transmembrane region" description="Helical" evidence="1">
    <location>
        <begin position="196"/>
        <end position="219"/>
    </location>
</feature>
<feature type="transmembrane region" description="Helical" evidence="1">
    <location>
        <begin position="147"/>
        <end position="168"/>
    </location>
</feature>
<evidence type="ECO:0000313" key="3">
    <source>
        <dbReference type="Proteomes" id="UP000254634"/>
    </source>
</evidence>
<keyword evidence="1" id="KW-1133">Transmembrane helix</keyword>
<feature type="transmembrane region" description="Helical" evidence="1">
    <location>
        <begin position="27"/>
        <end position="48"/>
    </location>
</feature>
<dbReference type="STRING" id="1123307.GCA_000380065_00649"/>
<name>A0A380KZJ2_9STRE</name>
<feature type="transmembrane region" description="Helical" evidence="1">
    <location>
        <begin position="69"/>
        <end position="93"/>
    </location>
</feature>
<keyword evidence="3" id="KW-1185">Reference proteome</keyword>
<dbReference type="RefSeq" id="WP_018371341.1">
    <property type="nucleotide sequence ID" value="NZ_UHFR01000005.1"/>
</dbReference>
<dbReference type="Proteomes" id="UP000254634">
    <property type="component" value="Unassembled WGS sequence"/>
</dbReference>
<proteinExistence type="predicted"/>
<organism evidence="2 3">
    <name type="scientific">Streptococcus massiliensis</name>
    <dbReference type="NCBI Taxonomy" id="313439"/>
    <lineage>
        <taxon>Bacteria</taxon>
        <taxon>Bacillati</taxon>
        <taxon>Bacillota</taxon>
        <taxon>Bacilli</taxon>
        <taxon>Lactobacillales</taxon>
        <taxon>Streptococcaceae</taxon>
        <taxon>Streptococcus</taxon>
    </lineage>
</organism>
<dbReference type="EMBL" id="UHFR01000005">
    <property type="protein sequence ID" value="SUN76366.1"/>
    <property type="molecule type" value="Genomic_DNA"/>
</dbReference>
<dbReference type="AlphaFoldDB" id="A0A380KZJ2"/>
<feature type="transmembrane region" description="Helical" evidence="1">
    <location>
        <begin position="119"/>
        <end position="140"/>
    </location>
</feature>
<dbReference type="PANTHER" id="PTHR40076">
    <property type="entry name" value="MEMBRANE PROTEIN-RELATED"/>
    <property type="match status" value="1"/>
</dbReference>
<evidence type="ECO:0000313" key="2">
    <source>
        <dbReference type="EMBL" id="SUN76366.1"/>
    </source>
</evidence>
<evidence type="ECO:0000256" key="1">
    <source>
        <dbReference type="SAM" id="Phobius"/>
    </source>
</evidence>
<sequence>MKPLIPFPKSNYFRAKARQLLSETPGIYALFLIPITVSLTNIIILVIHSQKQGAGDSASMMNPGQLYALFFRTTSFSIVLSFVLAIALASIIFRTIELVRKQTEIVSFKDSLRGFQSDLIGKVFVTVLVKSLLLFLWSLMWTLSITAFSLGVFIYVLMWFIVAINGGIEHWGSIVSQSFDQLSNTFNSDYLFNNGLLAVAIIAIIVSIPFAIIGLSIYLPKYYAYSQTEWVLYDQIAEGRYAGSLEVIRESKQLMKGYKWKRFKLDFSFIGWYILTGLTLGLVGIYVIPYQTLAATVFYEELRSTKGTDLAFESNSNNTVISSSIEQ</sequence>
<feature type="transmembrane region" description="Helical" evidence="1">
    <location>
        <begin position="265"/>
        <end position="288"/>
    </location>
</feature>
<keyword evidence="1" id="KW-0812">Transmembrane</keyword>
<gene>
    <name evidence="2" type="ORF">NCTC13765_00855</name>
</gene>
<dbReference type="PANTHER" id="PTHR40076:SF1">
    <property type="entry name" value="MEMBRANE PROTEIN"/>
    <property type="match status" value="1"/>
</dbReference>
<reference evidence="2" key="1">
    <citation type="submission" date="2018-06" db="EMBL/GenBank/DDBJ databases">
        <authorList>
            <consortium name="Pathogen Informatics"/>
            <person name="Doyle S."/>
        </authorList>
    </citation>
    <scope>NUCLEOTIDE SEQUENCE [LARGE SCALE GENOMIC DNA]</scope>
    <source>
        <strain evidence="2">NCTC13765</strain>
    </source>
</reference>
<dbReference type="Pfam" id="PF06161">
    <property type="entry name" value="DUF975"/>
    <property type="match status" value="1"/>
</dbReference>
<keyword evidence="1" id="KW-0472">Membrane</keyword>
<protein>
    <submittedName>
        <fullName evidence="2">Integral membrane protein</fullName>
    </submittedName>
</protein>
<dbReference type="OrthoDB" id="9784844at2"/>
<dbReference type="InterPro" id="IPR010380">
    <property type="entry name" value="DUF975"/>
</dbReference>
<accession>A0A380KZJ2</accession>